<sequence>MSVMFCQFSVPPVRSFISIDCGYNGSDYNDYGTISYTSDEGYVDTGTNYNISPAYAISRQRSNLRSFPKGIKNCYTIKSEQGKGNKYLIRAIFTYGNYDSQNKPPKFDLYLDGDHWITIKIEDASESLFHEIIHVPATGYIHVCLVNTGLGTPFISALELRQLDNSTYPTKKSGSLKLFNRTDVGSTTNKTIRYPDDVYDRFWLPDTRPSVRFTIPSSEPIRAPDNSSGILSSTDYKPPSSVMATAVKPVNGINSLNFSFDLDDWNQQLYVYMHFVEIETVRKDYRDFDVFLNDKHWVSDNVLDRAISIYTNDPTTGVWELDFSIRATEKSTLPPILNAIEVYEFLELQQSPTSQSEVDAIRNIKSAYRVEKNWQGDPCVPKNYSWDGLQCNYDSNSTRIISLNLSSCSLSGNMNISFSSLESLESLDLSNNNLTGQVPDFLSQLPFLKTLNLSHNDFTGSIPSALIEKSKNGSLALSMEGNLHLCLADSCAKKKDYVVPVIASIASCIVIGVVILAIWCSLKRKKQREDIVKSNVEDEMVEEKNRHFTYSELMTITNNFQKVLGKGASASVYAGHLTDGTQVAVKMLSVLSAQESRNFRTEAQLSTKIHHRNLVSIIGFCNDGTHIGLIYEYMANGTVREHLSGREANILSWEERLRIACDAAQGLEYLHDGCKPPIIHRDIKTVNILLAEDMQAKIADFGISRLKPLDGGTPVSTAVAGTPGYMDPEYQVSSELNEKSDVYSFGIVLLELITGKPPVLRTHEKTHLVKWVMPMVERAEIKEIVDSRLNGDFDTNSAWKVVEIAMACVEQNSIRRPAMRQVVAELRECVEMEIDRVKDRKENEVYNSASGGSFYVSLGSSIGAPSASYHPLLYLHLFQKAMAYAPSSAAEGENSFEASKEQSPNSLLLIQL</sequence>
<evidence type="ECO:0000313" key="2">
    <source>
        <dbReference type="Proteomes" id="UP000828048"/>
    </source>
</evidence>
<keyword evidence="2" id="KW-1185">Reference proteome</keyword>
<proteinExistence type="predicted"/>
<gene>
    <name evidence="1" type="ORF">Vadar_011848</name>
</gene>
<comment type="caution">
    <text evidence="1">The sequence shown here is derived from an EMBL/GenBank/DDBJ whole genome shotgun (WGS) entry which is preliminary data.</text>
</comment>
<accession>A0ACB7ZJ23</accession>
<evidence type="ECO:0000313" key="1">
    <source>
        <dbReference type="EMBL" id="KAH7865834.1"/>
    </source>
</evidence>
<dbReference type="Proteomes" id="UP000828048">
    <property type="component" value="Chromosome 9"/>
</dbReference>
<organism evidence="1 2">
    <name type="scientific">Vaccinium darrowii</name>
    <dbReference type="NCBI Taxonomy" id="229202"/>
    <lineage>
        <taxon>Eukaryota</taxon>
        <taxon>Viridiplantae</taxon>
        <taxon>Streptophyta</taxon>
        <taxon>Embryophyta</taxon>
        <taxon>Tracheophyta</taxon>
        <taxon>Spermatophyta</taxon>
        <taxon>Magnoliopsida</taxon>
        <taxon>eudicotyledons</taxon>
        <taxon>Gunneridae</taxon>
        <taxon>Pentapetalae</taxon>
        <taxon>asterids</taxon>
        <taxon>Ericales</taxon>
        <taxon>Ericaceae</taxon>
        <taxon>Vaccinioideae</taxon>
        <taxon>Vaccinieae</taxon>
        <taxon>Vaccinium</taxon>
    </lineage>
</organism>
<reference evidence="1 2" key="1">
    <citation type="journal article" date="2021" name="Hortic Res">
        <title>High-quality reference genome and annotation aids understanding of berry development for evergreen blueberry (Vaccinium darrowii).</title>
        <authorList>
            <person name="Yu J."/>
            <person name="Hulse-Kemp A.M."/>
            <person name="Babiker E."/>
            <person name="Staton M."/>
        </authorList>
    </citation>
    <scope>NUCLEOTIDE SEQUENCE [LARGE SCALE GENOMIC DNA]</scope>
    <source>
        <strain evidence="2">cv. NJ 8807/NJ 8810</strain>
        <tissue evidence="1">Young leaf</tissue>
    </source>
</reference>
<dbReference type="EMBL" id="CM037159">
    <property type="protein sequence ID" value="KAH7865834.1"/>
    <property type="molecule type" value="Genomic_DNA"/>
</dbReference>
<name>A0ACB7ZJ23_9ERIC</name>
<protein>
    <submittedName>
        <fullName evidence="1">Uncharacterized protein</fullName>
    </submittedName>
</protein>